<dbReference type="STRING" id="936435.F8PIP8"/>
<evidence type="ECO:0000313" key="4">
    <source>
        <dbReference type="Proteomes" id="UP000008063"/>
    </source>
</evidence>
<dbReference type="Proteomes" id="UP000008063">
    <property type="component" value="Unassembled WGS sequence"/>
</dbReference>
<sequence>MNSDLVESNYSPPSATASETRCRCRSPEGRKLRNVVVCIDGTSNKFRKMNTNIIEFYSHIVKSEDQLTYYNSGIGTYAKPSWRSFKYLKQCVVNTVDLAIAWNLDKVIMAAYRWLSEEYRHGDKIYLIGFSRGAYQVRAIAGMIHQVGLILPGNNEQIPFAYELYSDYKDEESMELSKTFKNTFSRENVGVNFVGVWDTVSSVGFFRGKTLPFTTRSCDHICYFRQALALDERRVKFLPEYVYGGKADESDDTSIPPHIK</sequence>
<dbReference type="PANTHER" id="PTHR33840">
    <property type="match status" value="1"/>
</dbReference>
<dbReference type="HOGENOM" id="CLU_005049_2_1_1"/>
<dbReference type="EMBL" id="GL945475">
    <property type="protein sequence ID" value="EGO03681.1"/>
    <property type="molecule type" value="Genomic_DNA"/>
</dbReference>
<reference evidence="4" key="1">
    <citation type="journal article" date="2011" name="Science">
        <title>The plant cell wall-decomposing machinery underlies the functional diversity of forest fungi.</title>
        <authorList>
            <person name="Eastwood D.C."/>
            <person name="Floudas D."/>
            <person name="Binder M."/>
            <person name="Majcherczyk A."/>
            <person name="Schneider P."/>
            <person name="Aerts A."/>
            <person name="Asiegbu F.O."/>
            <person name="Baker S.E."/>
            <person name="Barry K."/>
            <person name="Bendiksby M."/>
            <person name="Blumentritt M."/>
            <person name="Coutinho P.M."/>
            <person name="Cullen D."/>
            <person name="de Vries R.P."/>
            <person name="Gathman A."/>
            <person name="Goodell B."/>
            <person name="Henrissat B."/>
            <person name="Ihrmark K."/>
            <person name="Kauserud H."/>
            <person name="Kohler A."/>
            <person name="LaButti K."/>
            <person name="Lapidus A."/>
            <person name="Lavin J.L."/>
            <person name="Lee Y.-H."/>
            <person name="Lindquist E."/>
            <person name="Lilly W."/>
            <person name="Lucas S."/>
            <person name="Morin E."/>
            <person name="Murat C."/>
            <person name="Oguiza J.A."/>
            <person name="Park J."/>
            <person name="Pisabarro A.G."/>
            <person name="Riley R."/>
            <person name="Rosling A."/>
            <person name="Salamov A."/>
            <person name="Schmidt O."/>
            <person name="Schmutz J."/>
            <person name="Skrede I."/>
            <person name="Stenlid J."/>
            <person name="Wiebenga A."/>
            <person name="Xie X."/>
            <person name="Kuees U."/>
            <person name="Hibbett D.S."/>
            <person name="Hoffmeister D."/>
            <person name="Hoegberg N."/>
            <person name="Martin F."/>
            <person name="Grigoriev I.V."/>
            <person name="Watkinson S.C."/>
        </authorList>
    </citation>
    <scope>NUCLEOTIDE SEQUENCE [LARGE SCALE GENOMIC DNA]</scope>
    <source>
        <strain evidence="4">strain S7.3</strain>
    </source>
</reference>
<dbReference type="OMA" id="IMAAYRW"/>
<evidence type="ECO:0000259" key="2">
    <source>
        <dbReference type="Pfam" id="PF09994"/>
    </source>
</evidence>
<feature type="compositionally biased region" description="Polar residues" evidence="1">
    <location>
        <begin position="1"/>
        <end position="19"/>
    </location>
</feature>
<gene>
    <name evidence="3" type="ORF">SERLA73DRAFT_101927</name>
</gene>
<dbReference type="InterPro" id="IPR018712">
    <property type="entry name" value="Tle1-like_cat"/>
</dbReference>
<feature type="region of interest" description="Disordered" evidence="1">
    <location>
        <begin position="1"/>
        <end position="20"/>
    </location>
</feature>
<proteinExistence type="predicted"/>
<dbReference type="AlphaFoldDB" id="F8PIP8"/>
<feature type="domain" description="T6SS Phospholipase effector Tle1-like catalytic" evidence="2">
    <location>
        <begin position="33"/>
        <end position="249"/>
    </location>
</feature>
<dbReference type="PANTHER" id="PTHR33840:SF2">
    <property type="entry name" value="TLE1 PHOSPHOLIPASE DOMAIN-CONTAINING PROTEIN"/>
    <property type="match status" value="1"/>
</dbReference>
<protein>
    <recommendedName>
        <fullName evidence="2">T6SS Phospholipase effector Tle1-like catalytic domain-containing protein</fullName>
    </recommendedName>
</protein>
<dbReference type="InterPro" id="IPR029058">
    <property type="entry name" value="AB_hydrolase_fold"/>
</dbReference>
<keyword evidence="4" id="KW-1185">Reference proteome</keyword>
<dbReference type="SUPFAM" id="SSF53474">
    <property type="entry name" value="alpha/beta-Hydrolases"/>
    <property type="match status" value="1"/>
</dbReference>
<dbReference type="InParanoid" id="F8PIP8"/>
<name>F8PIP8_SERL3</name>
<dbReference type="Pfam" id="PF09994">
    <property type="entry name" value="T6SS_Tle1-like_cat"/>
    <property type="match status" value="1"/>
</dbReference>
<organism evidence="4">
    <name type="scientific">Serpula lacrymans var. lacrymans (strain S7.3)</name>
    <name type="common">Dry rot fungus</name>
    <dbReference type="NCBI Taxonomy" id="936435"/>
    <lineage>
        <taxon>Eukaryota</taxon>
        <taxon>Fungi</taxon>
        <taxon>Dikarya</taxon>
        <taxon>Basidiomycota</taxon>
        <taxon>Agaricomycotina</taxon>
        <taxon>Agaricomycetes</taxon>
        <taxon>Agaricomycetidae</taxon>
        <taxon>Boletales</taxon>
        <taxon>Coniophorineae</taxon>
        <taxon>Serpulaceae</taxon>
        <taxon>Serpula</taxon>
    </lineage>
</organism>
<evidence type="ECO:0000256" key="1">
    <source>
        <dbReference type="SAM" id="MobiDB-lite"/>
    </source>
</evidence>
<accession>F8PIP8</accession>
<dbReference type="OrthoDB" id="538223at2759"/>
<evidence type="ECO:0000313" key="3">
    <source>
        <dbReference type="EMBL" id="EGO03681.1"/>
    </source>
</evidence>